<feature type="domain" description="EF-hand" evidence="3">
    <location>
        <begin position="445"/>
        <end position="480"/>
    </location>
</feature>
<evidence type="ECO:0000313" key="4">
    <source>
        <dbReference type="EMBL" id="CAK9094561.1"/>
    </source>
</evidence>
<evidence type="ECO:0000313" key="5">
    <source>
        <dbReference type="Proteomes" id="UP001642464"/>
    </source>
</evidence>
<dbReference type="EMBL" id="CAXAMM010040662">
    <property type="protein sequence ID" value="CAK9094561.1"/>
    <property type="molecule type" value="Genomic_DNA"/>
</dbReference>
<dbReference type="InterPro" id="IPR011992">
    <property type="entry name" value="EF-hand-dom_pair"/>
</dbReference>
<protein>
    <recommendedName>
        <fullName evidence="3">EF-hand domain-containing protein</fullName>
    </recommendedName>
</protein>
<dbReference type="Proteomes" id="UP001642464">
    <property type="component" value="Unassembled WGS sequence"/>
</dbReference>
<sequence length="788" mass="86771">MVRTFVVGGLGRKLEETKSGPTTARGTFLQIKDEVEKLVMQELPKCGSQAEVVKAEALQQIQVAQMRVEQVKQQRAEEERQNQERSEEVKKVLAELNLLVDKAEQDTAQLKSAAAPVLESKIMSEEDARAAGKVVGEVSVAAKASCKVCSDFIVERRVGIDSVKPPQLAAIREEQLKLQSRIQECYKIVVSSTISARVMIDKAIKKTLATKTLEKRTSAFEKYNGKKEVMTVDEIIAYAKGEFSFALSKEAAAAVVKKYGDGRGSVGKAHFQRIKVAVGILREEEASKARRKEAELKRLALEAKKKAIEADIQKVLDVLTEAEPAVAKAEEAGKVEHLSKDYLGATPDKDAVAKAMEAACSACKDAQTELSEVRTRLADLIGSADDDIKQWTQMETRKVELKVGSMDARLGIATQASERGRAFLELQEAKELHLAKVEVAKLLRSKKLGAEELFKEADKDGDGLVNLSDFTTFMEGCEGCKLSGEQIEKVFNFFEPGSGFSKDTLFLASRSYYLVAAETVITDKEGLEEGQTVRRLELKELVEVLEGPVEEASAKIQRVRCRAIFDGVEGWATITGNNGTEYLTVSDGNMEVLREVPLTEALEESNALRQLPVGQKLEVLEWDKKTPNEDVRLKVKVKGSSDIGWTTRATADGTPNLAGNLDDHSESGLALKTAAQNVQPGQYKADRDFVSDTTREVSKDVDARFKKSPQWTFGDDARMDDAGVLKGVRNPGNIKMWINPLGPGQYPLEQIRETKQRRAEARSRIGLVEMLSSLRSTDGSVRCRPTVP</sequence>
<keyword evidence="5" id="KW-1185">Reference proteome</keyword>
<gene>
    <name evidence="4" type="ORF">SCF082_LOCUS44445</name>
</gene>
<evidence type="ECO:0000256" key="2">
    <source>
        <dbReference type="SAM" id="Coils"/>
    </source>
</evidence>
<reference evidence="4 5" key="1">
    <citation type="submission" date="2024-02" db="EMBL/GenBank/DDBJ databases">
        <authorList>
            <person name="Chen Y."/>
            <person name="Shah S."/>
            <person name="Dougan E. K."/>
            <person name="Thang M."/>
            <person name="Chan C."/>
        </authorList>
    </citation>
    <scope>NUCLEOTIDE SEQUENCE [LARGE SCALE GENOMIC DNA]</scope>
</reference>
<accession>A0ABP0R1Y0</accession>
<evidence type="ECO:0000259" key="3">
    <source>
        <dbReference type="PROSITE" id="PS50222"/>
    </source>
</evidence>
<dbReference type="InterPro" id="IPR018247">
    <property type="entry name" value="EF_Hand_1_Ca_BS"/>
</dbReference>
<dbReference type="InterPro" id="IPR002048">
    <property type="entry name" value="EF_hand_dom"/>
</dbReference>
<name>A0ABP0R1Y0_9DINO</name>
<dbReference type="PROSITE" id="PS00018">
    <property type="entry name" value="EF_HAND_1"/>
    <property type="match status" value="1"/>
</dbReference>
<proteinExistence type="predicted"/>
<dbReference type="Gene3D" id="1.10.238.10">
    <property type="entry name" value="EF-hand"/>
    <property type="match status" value="1"/>
</dbReference>
<feature type="coiled-coil region" evidence="2">
    <location>
        <begin position="282"/>
        <end position="311"/>
    </location>
</feature>
<dbReference type="SUPFAM" id="SSF47473">
    <property type="entry name" value="EF-hand"/>
    <property type="match status" value="2"/>
</dbReference>
<keyword evidence="2" id="KW-0175">Coiled coil</keyword>
<comment type="caution">
    <text evidence="4">The sequence shown here is derived from an EMBL/GenBank/DDBJ whole genome shotgun (WGS) entry which is preliminary data.</text>
</comment>
<keyword evidence="1" id="KW-0106">Calcium</keyword>
<dbReference type="PROSITE" id="PS50222">
    <property type="entry name" value="EF_HAND_2"/>
    <property type="match status" value="1"/>
</dbReference>
<feature type="coiled-coil region" evidence="2">
    <location>
        <begin position="54"/>
        <end position="113"/>
    </location>
</feature>
<organism evidence="4 5">
    <name type="scientific">Durusdinium trenchii</name>
    <dbReference type="NCBI Taxonomy" id="1381693"/>
    <lineage>
        <taxon>Eukaryota</taxon>
        <taxon>Sar</taxon>
        <taxon>Alveolata</taxon>
        <taxon>Dinophyceae</taxon>
        <taxon>Suessiales</taxon>
        <taxon>Symbiodiniaceae</taxon>
        <taxon>Durusdinium</taxon>
    </lineage>
</organism>
<evidence type="ECO:0000256" key="1">
    <source>
        <dbReference type="ARBA" id="ARBA00022837"/>
    </source>
</evidence>